<feature type="region of interest" description="Disordered" evidence="5">
    <location>
        <begin position="144"/>
        <end position="174"/>
    </location>
</feature>
<evidence type="ECO:0000256" key="3">
    <source>
        <dbReference type="ARBA" id="ARBA00022833"/>
    </source>
</evidence>
<reference evidence="8" key="1">
    <citation type="journal article" date="2020" name="Nat. Commun.">
        <title>Genome assembly of wild tea tree DASZ reveals pedigree and selection history of tea varieties.</title>
        <authorList>
            <person name="Zhang W."/>
            <person name="Zhang Y."/>
            <person name="Qiu H."/>
            <person name="Guo Y."/>
            <person name="Wan H."/>
            <person name="Zhang X."/>
            <person name="Scossa F."/>
            <person name="Alseekh S."/>
            <person name="Zhang Q."/>
            <person name="Wang P."/>
            <person name="Xu L."/>
            <person name="Schmidt M.H."/>
            <person name="Jia X."/>
            <person name="Li D."/>
            <person name="Zhu A."/>
            <person name="Guo F."/>
            <person name="Chen W."/>
            <person name="Ni D."/>
            <person name="Usadel B."/>
            <person name="Fernie A.R."/>
            <person name="Wen W."/>
        </authorList>
    </citation>
    <scope>NUCLEOTIDE SEQUENCE [LARGE SCALE GENOMIC DNA]</scope>
    <source>
        <strain evidence="8">cv. G240</strain>
    </source>
</reference>
<dbReference type="Gene3D" id="3.30.40.10">
    <property type="entry name" value="Zinc/RING finger domain, C3HC4 (zinc finger)"/>
    <property type="match status" value="2"/>
</dbReference>
<dbReference type="InterPro" id="IPR019786">
    <property type="entry name" value="Zinc_finger_PHD-type_CS"/>
</dbReference>
<dbReference type="Pfam" id="PF13831">
    <property type="entry name" value="PHD_2"/>
    <property type="match status" value="1"/>
</dbReference>
<feature type="compositionally biased region" description="Basic and acidic residues" evidence="5">
    <location>
        <begin position="154"/>
        <end position="163"/>
    </location>
</feature>
<dbReference type="CDD" id="cd15571">
    <property type="entry name" value="ePHD"/>
    <property type="match status" value="1"/>
</dbReference>
<gene>
    <name evidence="7" type="ORF">HYC85_019970</name>
</gene>
<dbReference type="PANTHER" id="PTHR13793">
    <property type="entry name" value="PHD FINGER PROTEINS"/>
    <property type="match status" value="1"/>
</dbReference>
<reference evidence="7 8" key="2">
    <citation type="submission" date="2020-07" db="EMBL/GenBank/DDBJ databases">
        <title>Genome assembly of wild tea tree DASZ reveals pedigree and selection history of tea varieties.</title>
        <authorList>
            <person name="Zhang W."/>
        </authorList>
    </citation>
    <scope>NUCLEOTIDE SEQUENCE [LARGE SCALE GENOMIC DNA]</scope>
    <source>
        <strain evidence="8">cv. G240</strain>
        <tissue evidence="7">Leaf</tissue>
    </source>
</reference>
<dbReference type="Proteomes" id="UP000593564">
    <property type="component" value="Unassembled WGS sequence"/>
</dbReference>
<evidence type="ECO:0000313" key="8">
    <source>
        <dbReference type="Proteomes" id="UP000593564"/>
    </source>
</evidence>
<keyword evidence="3" id="KW-0862">Zinc</keyword>
<keyword evidence="8" id="KW-1185">Reference proteome</keyword>
<dbReference type="PANTHER" id="PTHR13793:SF107">
    <property type="entry name" value="BROMODOMAIN-CONTAINING PROTEIN HOMOLOG"/>
    <property type="match status" value="1"/>
</dbReference>
<comment type="caution">
    <text evidence="7">The sequence shown here is derived from an EMBL/GenBank/DDBJ whole genome shotgun (WGS) entry which is preliminary data.</text>
</comment>
<feature type="compositionally biased region" description="Polar residues" evidence="5">
    <location>
        <begin position="774"/>
        <end position="783"/>
    </location>
</feature>
<evidence type="ECO:0000256" key="1">
    <source>
        <dbReference type="ARBA" id="ARBA00022723"/>
    </source>
</evidence>
<keyword evidence="2 4" id="KW-0863">Zinc-finger</keyword>
<sequence length="874" mass="97101">MEIKSLFTLKKPDTNVNKLGNSILHEEGLSDARSNCKLQSECGDAQQPLSAETLERSTNEDANTSDSLDFIVILKKLIDRGKVNVKDIASEIGVSPDSLASMLADDCVVPDLHCKIVTWLRNHAYVGTLQKNLKVKIKSSIASKDDTGASEDSDAIKISKSDNPDVVPVKSVPPRRKTKSNIKILKDNKVICSSKETISDDGIVMDGAKRGQFVIENTDYSTKKSVSDATEKNLMEPDGVHDTLASDLPKHEAKFKPGKSKAEAVSSSYIHPLVRNKMSELQNMLLSNNATSEYDGKILSDAHMSHLLRSCGHLLCLAGSRDRENFPMEASSSSGICCNQPIEHLNSSDMISEIGGSNLEQLVKARNMGVLEMSPEDEVEGELIFYQHRLLCNVVERKRFSDDLICEVVKSLPCDIDAVGKQKWDAVLVNQYLSELREAKKQGRKERRHMEAQALLAAATAAASSSSRISSFRKDTRNESSHQEVNLLKMNTLTGRAGLYSQHMPRVKETLPKLAVPRVSSEMNSDFVHSVSSDFSKEHSRSCDICRRNETVLNPILVCSRCKVAVHLDCYCSVKDSAGPWYCELCEDLLLSRSSEAQTVNSWEKPYFAVECGLCGGTAGAFRKSTDGQWIHAFCAEWVLASTFRRGQGNPAEGMCNFGHCQSTFHPACARSAGCYMNVKIVGGKLQHKAYCEKHSLEQRAKVETQKHGIEELKSIKQIRVELERLRLLCERIVKREKLKRELVLCFQDILVSNRDSAALSALVRSPFFPPNVSSESATTSLKNTDDCRSGSEAIQRSDDITVDSTVSGKRRIKFSFSMEHDRKTDDSSTSQHLYMEKPRERVSFSGKQIPLRPFVASQNLSDDGEKRSISRKV</sequence>
<dbReference type="AlphaFoldDB" id="A0A7J7GSC8"/>
<dbReference type="GO" id="GO:0008270">
    <property type="term" value="F:zinc ion binding"/>
    <property type="evidence" value="ECO:0007669"/>
    <property type="project" value="UniProtKB-KW"/>
</dbReference>
<dbReference type="InterPro" id="IPR019787">
    <property type="entry name" value="Znf_PHD-finger"/>
</dbReference>
<dbReference type="SUPFAM" id="SSF57903">
    <property type="entry name" value="FYVE/PHD zinc finger"/>
    <property type="match status" value="1"/>
</dbReference>
<dbReference type="InterPro" id="IPR050701">
    <property type="entry name" value="Histone_Mod_Regulator"/>
</dbReference>
<dbReference type="InterPro" id="IPR013083">
    <property type="entry name" value="Znf_RING/FYVE/PHD"/>
</dbReference>
<dbReference type="SMART" id="SM00249">
    <property type="entry name" value="PHD"/>
    <property type="match status" value="2"/>
</dbReference>
<accession>A0A7J7GSC8</accession>
<evidence type="ECO:0000256" key="4">
    <source>
        <dbReference type="PROSITE-ProRule" id="PRU00146"/>
    </source>
</evidence>
<dbReference type="InterPro" id="IPR001965">
    <property type="entry name" value="Znf_PHD"/>
</dbReference>
<dbReference type="EMBL" id="JACBKZ010000009">
    <property type="protein sequence ID" value="KAF5942328.1"/>
    <property type="molecule type" value="Genomic_DNA"/>
</dbReference>
<feature type="compositionally biased region" description="Basic and acidic residues" evidence="5">
    <location>
        <begin position="784"/>
        <end position="793"/>
    </location>
</feature>
<dbReference type="PROSITE" id="PS01359">
    <property type="entry name" value="ZF_PHD_1"/>
    <property type="match status" value="1"/>
</dbReference>
<feature type="region of interest" description="Disordered" evidence="5">
    <location>
        <begin position="774"/>
        <end position="793"/>
    </location>
</feature>
<evidence type="ECO:0000256" key="2">
    <source>
        <dbReference type="ARBA" id="ARBA00022771"/>
    </source>
</evidence>
<evidence type="ECO:0000256" key="5">
    <source>
        <dbReference type="SAM" id="MobiDB-lite"/>
    </source>
</evidence>
<name>A0A7J7GSC8_CAMSI</name>
<keyword evidence="1" id="KW-0479">Metal-binding</keyword>
<feature type="domain" description="PHD-type" evidence="6">
    <location>
        <begin position="540"/>
        <end position="589"/>
    </location>
</feature>
<protein>
    <recommendedName>
        <fullName evidence="6">PHD-type domain-containing protein</fullName>
    </recommendedName>
</protein>
<organism evidence="7 8">
    <name type="scientific">Camellia sinensis</name>
    <name type="common">Tea plant</name>
    <name type="synonym">Thea sinensis</name>
    <dbReference type="NCBI Taxonomy" id="4442"/>
    <lineage>
        <taxon>Eukaryota</taxon>
        <taxon>Viridiplantae</taxon>
        <taxon>Streptophyta</taxon>
        <taxon>Embryophyta</taxon>
        <taxon>Tracheophyta</taxon>
        <taxon>Spermatophyta</taxon>
        <taxon>Magnoliopsida</taxon>
        <taxon>eudicotyledons</taxon>
        <taxon>Gunneridae</taxon>
        <taxon>Pentapetalae</taxon>
        <taxon>asterids</taxon>
        <taxon>Ericales</taxon>
        <taxon>Theaceae</taxon>
        <taxon>Camellia</taxon>
    </lineage>
</organism>
<proteinExistence type="predicted"/>
<evidence type="ECO:0000259" key="6">
    <source>
        <dbReference type="PROSITE" id="PS50016"/>
    </source>
</evidence>
<dbReference type="GO" id="GO:0006357">
    <property type="term" value="P:regulation of transcription by RNA polymerase II"/>
    <property type="evidence" value="ECO:0007669"/>
    <property type="project" value="TreeGrafter"/>
</dbReference>
<evidence type="ECO:0000313" key="7">
    <source>
        <dbReference type="EMBL" id="KAF5942328.1"/>
    </source>
</evidence>
<dbReference type="InterPro" id="IPR011011">
    <property type="entry name" value="Znf_FYVE_PHD"/>
</dbReference>
<dbReference type="PROSITE" id="PS50016">
    <property type="entry name" value="ZF_PHD_2"/>
    <property type="match status" value="1"/>
</dbReference>